<name>A0A5M3PM66_9GAMM</name>
<proteinExistence type="predicted"/>
<organism evidence="2 3">
    <name type="scientific">Marinobacter salsuginis</name>
    <dbReference type="NCBI Taxonomy" id="418719"/>
    <lineage>
        <taxon>Bacteria</taxon>
        <taxon>Pseudomonadati</taxon>
        <taxon>Pseudomonadota</taxon>
        <taxon>Gammaproteobacteria</taxon>
        <taxon>Pseudomonadales</taxon>
        <taxon>Marinobacteraceae</taxon>
        <taxon>Marinobacter</taxon>
    </lineage>
</organism>
<gene>
    <name evidence="2" type="ORF">MS5N3_14830</name>
</gene>
<dbReference type="Pfam" id="PF12146">
    <property type="entry name" value="Hydrolase_4"/>
    <property type="match status" value="1"/>
</dbReference>
<feature type="domain" description="Serine aminopeptidase S33" evidence="1">
    <location>
        <begin position="29"/>
        <end position="287"/>
    </location>
</feature>
<dbReference type="InterPro" id="IPR051044">
    <property type="entry name" value="MAG_DAG_Lipase"/>
</dbReference>
<reference evidence="2 3" key="1">
    <citation type="journal article" date="2019" name="J. Gen. Appl. Microbiol.">
        <title>Aerobic degradation of cis-dichloroethene by the marine bacterium Marinobacter salsuginis strain 5N-3.</title>
        <authorList>
            <person name="Inoue Y."/>
            <person name="Fukunaga Y."/>
            <person name="Katsumata H."/>
            <person name="Ohji S."/>
            <person name="Hosoyama A."/>
            <person name="Mori K."/>
            <person name="Ando K."/>
        </authorList>
    </citation>
    <scope>NUCLEOTIDE SEQUENCE [LARGE SCALE GENOMIC DNA]</scope>
    <source>
        <strain evidence="2 3">5N-3</strain>
    </source>
</reference>
<dbReference type="EMBL" id="BGZH01000001">
    <property type="protein sequence ID" value="GBO84032.1"/>
    <property type="molecule type" value="Genomic_DNA"/>
</dbReference>
<sequence>MTINEHPLTLNAGDDHTITGTVFTPATLSAILIISHGMAEHGDRYQPLAHWLGENGIAVITYHHRGHGRSCPPESLGHYSDQGGWACVLADLHLVVQHARAQFPRLPVNLLGHSMGSFIAQAYAQTHGDQLDALILSATNRIDRGHLVASRTLIGLIRLVRGKRHRSGLVARMTFEQFNRKFRPNRTGADWLSRDPDQVDLYVADPLCGFDCTVGLWWDFIGGMLALAPSAFRKDLPVHLFSGTADAVGEMGRGVRRHFQTIREAGVEHVTLRLFEGGRHEMLNETNREEVWEYLRSLCLTSESPWTSEQPGMSLPDTCHQ</sequence>
<dbReference type="PANTHER" id="PTHR11614">
    <property type="entry name" value="PHOSPHOLIPASE-RELATED"/>
    <property type="match status" value="1"/>
</dbReference>
<protein>
    <recommendedName>
        <fullName evidence="1">Serine aminopeptidase S33 domain-containing protein</fullName>
    </recommendedName>
</protein>
<evidence type="ECO:0000259" key="1">
    <source>
        <dbReference type="Pfam" id="PF12146"/>
    </source>
</evidence>
<dbReference type="InterPro" id="IPR022742">
    <property type="entry name" value="Hydrolase_4"/>
</dbReference>
<keyword evidence="3" id="KW-1185">Reference proteome</keyword>
<evidence type="ECO:0000313" key="3">
    <source>
        <dbReference type="Proteomes" id="UP000340077"/>
    </source>
</evidence>
<dbReference type="Proteomes" id="UP000340077">
    <property type="component" value="Unassembled WGS sequence"/>
</dbReference>
<dbReference type="SUPFAM" id="SSF53474">
    <property type="entry name" value="alpha/beta-Hydrolases"/>
    <property type="match status" value="1"/>
</dbReference>
<dbReference type="Gene3D" id="3.40.50.1820">
    <property type="entry name" value="alpha/beta hydrolase"/>
    <property type="match status" value="1"/>
</dbReference>
<dbReference type="RefSeq" id="WP_227514421.1">
    <property type="nucleotide sequence ID" value="NZ_BGZH01000001.1"/>
</dbReference>
<comment type="caution">
    <text evidence="2">The sequence shown here is derived from an EMBL/GenBank/DDBJ whole genome shotgun (WGS) entry which is preliminary data.</text>
</comment>
<dbReference type="InterPro" id="IPR029058">
    <property type="entry name" value="AB_hydrolase_fold"/>
</dbReference>
<evidence type="ECO:0000313" key="2">
    <source>
        <dbReference type="EMBL" id="GBO84032.1"/>
    </source>
</evidence>
<dbReference type="AlphaFoldDB" id="A0A5M3PM66"/>
<accession>A0A5M3PM66</accession>